<accession>A0ABY4CCU5</accession>
<gene>
    <name evidence="1" type="ORF">MNR06_07425</name>
</gene>
<dbReference type="RefSeq" id="WP_243540587.1">
    <property type="nucleotide sequence ID" value="NZ_CP093442.1"/>
</dbReference>
<dbReference type="Proteomes" id="UP000830116">
    <property type="component" value="Chromosome"/>
</dbReference>
<evidence type="ECO:0000313" key="2">
    <source>
        <dbReference type="Proteomes" id="UP000830116"/>
    </source>
</evidence>
<keyword evidence="2" id="KW-1185">Reference proteome</keyword>
<dbReference type="InterPro" id="IPR011972">
    <property type="entry name" value="CHP02285"/>
</dbReference>
<protein>
    <submittedName>
        <fullName evidence="1">TIGR02285 family protein</fullName>
    </submittedName>
</protein>
<evidence type="ECO:0000313" key="1">
    <source>
        <dbReference type="EMBL" id="UOF02780.1"/>
    </source>
</evidence>
<sequence>MVSLILGLTIAWAAVDAPQVPVVPSDDEKTIQWIVNDFPPYLILNSKNTDVDMGKAKGPLAEGYRILEGGLPQYKHKFLRVPFVRMQKIIEGKKPFCSLLFQETPERAQYLQFGEEIGRTIPAGLVVKSGARVKYAVDGGKVDLAKTLQLGSFRLGVVAGRSYSPEVDEILQRNQVSFRLMTDQAVGGLFQMLDAGRIDGVLAYYLEKSSIGVGQDQKAKFKFIPIKQSKEAIILKVSCVKTPWGISRLKDINPVVREKKFKDISLKHVLAMLPESERKEYLELHRESEKTKPGISRGD</sequence>
<name>A0ABY4CCU5_9BACT</name>
<organism evidence="1 2">
    <name type="scientific">Bdellovibrio reynosensis</name>
    <dbReference type="NCBI Taxonomy" id="2835041"/>
    <lineage>
        <taxon>Bacteria</taxon>
        <taxon>Pseudomonadati</taxon>
        <taxon>Bdellovibrionota</taxon>
        <taxon>Bdellovibrionia</taxon>
        <taxon>Bdellovibrionales</taxon>
        <taxon>Pseudobdellovibrionaceae</taxon>
        <taxon>Bdellovibrio</taxon>
    </lineage>
</organism>
<dbReference type="NCBIfam" id="TIGR02285">
    <property type="entry name" value="TIGR02285 family protein"/>
    <property type="match status" value="1"/>
</dbReference>
<reference evidence="1" key="1">
    <citation type="submission" date="2022-03" db="EMBL/GenBank/DDBJ databases">
        <title>Genome Identification and Characterization of new species Bdellovibrio reynosense LBG001 sp. nov. from a Mexico soil sample.</title>
        <authorList>
            <person name="Camilli A."/>
            <person name="Ajao Y."/>
            <person name="Guo X."/>
        </authorList>
    </citation>
    <scope>NUCLEOTIDE SEQUENCE</scope>
    <source>
        <strain evidence="1">LBG001</strain>
    </source>
</reference>
<proteinExistence type="predicted"/>
<dbReference type="SUPFAM" id="SSF53850">
    <property type="entry name" value="Periplasmic binding protein-like II"/>
    <property type="match status" value="1"/>
</dbReference>
<dbReference type="EMBL" id="CP093442">
    <property type="protein sequence ID" value="UOF02780.1"/>
    <property type="molecule type" value="Genomic_DNA"/>
</dbReference>